<feature type="domain" description="HTH iclR-type" evidence="4">
    <location>
        <begin position="6"/>
        <end position="68"/>
    </location>
</feature>
<dbReference type="PANTHER" id="PTHR30136">
    <property type="entry name" value="HELIX-TURN-HELIX TRANSCRIPTIONAL REGULATOR, ICLR FAMILY"/>
    <property type="match status" value="1"/>
</dbReference>
<evidence type="ECO:0000259" key="5">
    <source>
        <dbReference type="PROSITE" id="PS51078"/>
    </source>
</evidence>
<dbReference type="InterPro" id="IPR005471">
    <property type="entry name" value="Tscrpt_reg_IclR_N"/>
</dbReference>
<organism evidence="6 7">
    <name type="scientific">Sporomusa acidovorans (strain ATCC 49682 / DSM 3132 / Mol)</name>
    <dbReference type="NCBI Taxonomy" id="1123286"/>
    <lineage>
        <taxon>Bacteria</taxon>
        <taxon>Bacillati</taxon>
        <taxon>Bacillota</taxon>
        <taxon>Negativicutes</taxon>
        <taxon>Selenomonadales</taxon>
        <taxon>Sporomusaceae</taxon>
        <taxon>Sporomusa</taxon>
    </lineage>
</organism>
<gene>
    <name evidence="6" type="primary">xynR_5</name>
    <name evidence="6" type="ORF">SPACI_044900</name>
</gene>
<evidence type="ECO:0000313" key="7">
    <source>
        <dbReference type="Proteomes" id="UP000216052"/>
    </source>
</evidence>
<dbReference type="Gene3D" id="1.10.10.10">
    <property type="entry name" value="Winged helix-like DNA-binding domain superfamily/Winged helix DNA-binding domain"/>
    <property type="match status" value="1"/>
</dbReference>
<dbReference type="SMART" id="SM00346">
    <property type="entry name" value="HTH_ICLR"/>
    <property type="match status" value="1"/>
</dbReference>
<dbReference type="InterPro" id="IPR014757">
    <property type="entry name" value="Tscrpt_reg_IclR_C"/>
</dbReference>
<dbReference type="PROSITE" id="PS51077">
    <property type="entry name" value="HTH_ICLR"/>
    <property type="match status" value="1"/>
</dbReference>
<evidence type="ECO:0000256" key="1">
    <source>
        <dbReference type="ARBA" id="ARBA00023015"/>
    </source>
</evidence>
<dbReference type="Gene3D" id="3.30.450.40">
    <property type="match status" value="1"/>
</dbReference>
<accession>A0ABZ3J8I1</accession>
<dbReference type="InterPro" id="IPR036388">
    <property type="entry name" value="WH-like_DNA-bd_sf"/>
</dbReference>
<feature type="domain" description="IclR-ED" evidence="5">
    <location>
        <begin position="69"/>
        <end position="250"/>
    </location>
</feature>
<dbReference type="PROSITE" id="PS51078">
    <property type="entry name" value="ICLR_ED"/>
    <property type="match status" value="1"/>
</dbReference>
<dbReference type="RefSeq" id="WP_093793548.1">
    <property type="nucleotide sequence ID" value="NZ_CP155571.1"/>
</dbReference>
<keyword evidence="2" id="KW-0238">DNA-binding</keyword>
<keyword evidence="3" id="KW-0804">Transcription</keyword>
<evidence type="ECO:0000259" key="4">
    <source>
        <dbReference type="PROSITE" id="PS51077"/>
    </source>
</evidence>
<dbReference type="Proteomes" id="UP000216052">
    <property type="component" value="Chromosome"/>
</dbReference>
<dbReference type="Pfam" id="PF01614">
    <property type="entry name" value="IclR_C"/>
    <property type="match status" value="1"/>
</dbReference>
<dbReference type="InterPro" id="IPR036390">
    <property type="entry name" value="WH_DNA-bd_sf"/>
</dbReference>
<reference evidence="6" key="1">
    <citation type="submission" date="2024-05" db="EMBL/GenBank/DDBJ databases">
        <title>Isolation and characterization of Sporomusa carbonis sp. nov., a carboxydotrophic hydrogenogen in the genus of Sporomusa isolated from a charcoal burning pile.</title>
        <authorList>
            <person name="Boeer T."/>
            <person name="Rosenbaum F."/>
            <person name="Eysell L."/>
            <person name="Mueller V."/>
            <person name="Daniel R."/>
            <person name="Poehlein A."/>
        </authorList>
    </citation>
    <scope>NUCLEOTIDE SEQUENCE [LARGE SCALE GENOMIC DNA]</scope>
    <source>
        <strain evidence="6">DSM 3132</strain>
    </source>
</reference>
<dbReference type="Pfam" id="PF09339">
    <property type="entry name" value="HTH_IclR"/>
    <property type="match status" value="1"/>
</dbReference>
<sequence>MPAKFLQSVDNALQILELFSGNVAELGVTDVSKLLGLGRSTAHRLLSTLENRAFVEQNPVTGKYKLGMKIVNIGANKLSRLNIIKECHPCLEALSSETGEATHLALYSRGEITFVDQVRRNPAVMSSIIGSRMPAYITGTGKILLAFLADAEVEKYLQNVHLQPYTATTIADRDQLKEHLKEIREQGYGEDQQESEEGLVCFAAPVRDRTGKVVAAISISGAASRMNARKEELVNKVKTAAEQASRNCGWSPSYEWK</sequence>
<dbReference type="InterPro" id="IPR029016">
    <property type="entry name" value="GAF-like_dom_sf"/>
</dbReference>
<evidence type="ECO:0000256" key="3">
    <source>
        <dbReference type="ARBA" id="ARBA00023163"/>
    </source>
</evidence>
<proteinExistence type="predicted"/>
<dbReference type="EMBL" id="CP155571">
    <property type="protein sequence ID" value="XFO74380.1"/>
    <property type="molecule type" value="Genomic_DNA"/>
</dbReference>
<keyword evidence="1" id="KW-0805">Transcription regulation</keyword>
<protein>
    <submittedName>
        <fullName evidence="6">HTH-type transcriptional regulator XynR</fullName>
    </submittedName>
</protein>
<evidence type="ECO:0000313" key="6">
    <source>
        <dbReference type="EMBL" id="XFO74380.1"/>
    </source>
</evidence>
<evidence type="ECO:0000256" key="2">
    <source>
        <dbReference type="ARBA" id="ARBA00023125"/>
    </source>
</evidence>
<name>A0ABZ3J8I1_SPOA4</name>
<dbReference type="PANTHER" id="PTHR30136:SF24">
    <property type="entry name" value="HTH-TYPE TRANSCRIPTIONAL REPRESSOR ALLR"/>
    <property type="match status" value="1"/>
</dbReference>
<keyword evidence="7" id="KW-1185">Reference proteome</keyword>
<dbReference type="SUPFAM" id="SSF55781">
    <property type="entry name" value="GAF domain-like"/>
    <property type="match status" value="1"/>
</dbReference>
<dbReference type="InterPro" id="IPR050707">
    <property type="entry name" value="HTH_MetabolicPath_Reg"/>
</dbReference>
<dbReference type="SUPFAM" id="SSF46785">
    <property type="entry name" value="Winged helix' DNA-binding domain"/>
    <property type="match status" value="1"/>
</dbReference>